<accession>A0ACC0IR39</accession>
<comment type="caution">
    <text evidence="1">The sequence shown here is derived from an EMBL/GenBank/DDBJ whole genome shotgun (WGS) entry which is preliminary data.</text>
</comment>
<proteinExistence type="predicted"/>
<gene>
    <name evidence="1" type="ORF">LOK49_LG02G01385</name>
</gene>
<keyword evidence="2" id="KW-1185">Reference proteome</keyword>
<name>A0ACC0IR39_9ERIC</name>
<evidence type="ECO:0000313" key="2">
    <source>
        <dbReference type="Proteomes" id="UP001060215"/>
    </source>
</evidence>
<reference evidence="1 2" key="1">
    <citation type="journal article" date="2022" name="Plant J.">
        <title>Chromosome-level genome of Camellia lanceoleosa provides a valuable resource for understanding genome evolution and self-incompatibility.</title>
        <authorList>
            <person name="Gong W."/>
            <person name="Xiao S."/>
            <person name="Wang L."/>
            <person name="Liao Z."/>
            <person name="Chang Y."/>
            <person name="Mo W."/>
            <person name="Hu G."/>
            <person name="Li W."/>
            <person name="Zhao G."/>
            <person name="Zhu H."/>
            <person name="Hu X."/>
            <person name="Ji K."/>
            <person name="Xiang X."/>
            <person name="Song Q."/>
            <person name="Yuan D."/>
            <person name="Jin S."/>
            <person name="Zhang L."/>
        </authorList>
    </citation>
    <scope>NUCLEOTIDE SEQUENCE [LARGE SCALE GENOMIC DNA]</scope>
    <source>
        <strain evidence="1">SQ_2022a</strain>
    </source>
</reference>
<organism evidence="1 2">
    <name type="scientific">Camellia lanceoleosa</name>
    <dbReference type="NCBI Taxonomy" id="1840588"/>
    <lineage>
        <taxon>Eukaryota</taxon>
        <taxon>Viridiplantae</taxon>
        <taxon>Streptophyta</taxon>
        <taxon>Embryophyta</taxon>
        <taxon>Tracheophyta</taxon>
        <taxon>Spermatophyta</taxon>
        <taxon>Magnoliopsida</taxon>
        <taxon>eudicotyledons</taxon>
        <taxon>Gunneridae</taxon>
        <taxon>Pentapetalae</taxon>
        <taxon>asterids</taxon>
        <taxon>Ericales</taxon>
        <taxon>Theaceae</taxon>
        <taxon>Camellia</taxon>
    </lineage>
</organism>
<dbReference type="EMBL" id="CM045760">
    <property type="protein sequence ID" value="KAI8027372.1"/>
    <property type="molecule type" value="Genomic_DNA"/>
</dbReference>
<protein>
    <submittedName>
        <fullName evidence="1">Uncharacterized protein</fullName>
    </submittedName>
</protein>
<sequence length="108" mass="11942">MRAEDRREGFDTVGSKRNGLLRKNVSKSSSSLFSSTASECDSPSSVGSPHTIFGPGDNPQTVKTRLRQWAQVVACSVRQSSSNINQKTEFENETQIDSKKKTHITYGF</sequence>
<dbReference type="Proteomes" id="UP001060215">
    <property type="component" value="Chromosome 3"/>
</dbReference>
<evidence type="ECO:0000313" key="1">
    <source>
        <dbReference type="EMBL" id="KAI8027372.1"/>
    </source>
</evidence>